<dbReference type="Proteomes" id="UP000001542">
    <property type="component" value="Unassembled WGS sequence"/>
</dbReference>
<dbReference type="EMBL" id="DS113318">
    <property type="protein sequence ID" value="EAY11480.1"/>
    <property type="molecule type" value="Genomic_DNA"/>
</dbReference>
<sequence>MSCDRSEAKKVNTDITNSSRIERTLLSEFLDHISGNWDYGVTKEVEFFKDIFTPVKLVSFTDPNLKAILNEYKDGKPISLDLE</sequence>
<protein>
    <submittedName>
        <fullName evidence="1">Uncharacterized protein</fullName>
    </submittedName>
</protein>
<dbReference type="AlphaFoldDB" id="A2E783"/>
<dbReference type="RefSeq" id="XP_001323703.1">
    <property type="nucleotide sequence ID" value="XM_001323668.1"/>
</dbReference>
<dbReference type="VEuPathDB" id="TrichDB:TVAG_248470"/>
<reference evidence="1" key="1">
    <citation type="submission" date="2006-10" db="EMBL/GenBank/DDBJ databases">
        <authorList>
            <person name="Amadeo P."/>
            <person name="Zhao Q."/>
            <person name="Wortman J."/>
            <person name="Fraser-Liggett C."/>
            <person name="Carlton J."/>
        </authorList>
    </citation>
    <scope>NUCLEOTIDE SEQUENCE</scope>
    <source>
        <strain evidence="1">G3</strain>
    </source>
</reference>
<gene>
    <name evidence="1" type="ORF">TVAG_248470</name>
</gene>
<evidence type="ECO:0000313" key="2">
    <source>
        <dbReference type="Proteomes" id="UP000001542"/>
    </source>
</evidence>
<keyword evidence="2" id="KW-1185">Reference proteome</keyword>
<accession>A2E783</accession>
<dbReference type="VEuPathDB" id="TrichDB:TVAGG3_0283810"/>
<evidence type="ECO:0000313" key="1">
    <source>
        <dbReference type="EMBL" id="EAY11480.1"/>
    </source>
</evidence>
<name>A2E783_TRIV3</name>
<proteinExistence type="predicted"/>
<organism evidence="1 2">
    <name type="scientific">Trichomonas vaginalis (strain ATCC PRA-98 / G3)</name>
    <dbReference type="NCBI Taxonomy" id="412133"/>
    <lineage>
        <taxon>Eukaryota</taxon>
        <taxon>Metamonada</taxon>
        <taxon>Parabasalia</taxon>
        <taxon>Trichomonadida</taxon>
        <taxon>Trichomonadidae</taxon>
        <taxon>Trichomonas</taxon>
    </lineage>
</organism>
<reference evidence="1" key="2">
    <citation type="journal article" date="2007" name="Science">
        <title>Draft genome sequence of the sexually transmitted pathogen Trichomonas vaginalis.</title>
        <authorList>
            <person name="Carlton J.M."/>
            <person name="Hirt R.P."/>
            <person name="Silva J.C."/>
            <person name="Delcher A.L."/>
            <person name="Schatz M."/>
            <person name="Zhao Q."/>
            <person name="Wortman J.R."/>
            <person name="Bidwell S.L."/>
            <person name="Alsmark U.C.M."/>
            <person name="Besteiro S."/>
            <person name="Sicheritz-Ponten T."/>
            <person name="Noel C.J."/>
            <person name="Dacks J.B."/>
            <person name="Foster P.G."/>
            <person name="Simillion C."/>
            <person name="Van de Peer Y."/>
            <person name="Miranda-Saavedra D."/>
            <person name="Barton G.J."/>
            <person name="Westrop G.D."/>
            <person name="Mueller S."/>
            <person name="Dessi D."/>
            <person name="Fiori P.L."/>
            <person name="Ren Q."/>
            <person name="Paulsen I."/>
            <person name="Zhang H."/>
            <person name="Bastida-Corcuera F.D."/>
            <person name="Simoes-Barbosa A."/>
            <person name="Brown M.T."/>
            <person name="Hayes R.D."/>
            <person name="Mukherjee M."/>
            <person name="Okumura C.Y."/>
            <person name="Schneider R."/>
            <person name="Smith A.J."/>
            <person name="Vanacova S."/>
            <person name="Villalvazo M."/>
            <person name="Haas B.J."/>
            <person name="Pertea M."/>
            <person name="Feldblyum T.V."/>
            <person name="Utterback T.R."/>
            <person name="Shu C.L."/>
            <person name="Osoegawa K."/>
            <person name="de Jong P.J."/>
            <person name="Hrdy I."/>
            <person name="Horvathova L."/>
            <person name="Zubacova Z."/>
            <person name="Dolezal P."/>
            <person name="Malik S.B."/>
            <person name="Logsdon J.M. Jr."/>
            <person name="Henze K."/>
            <person name="Gupta A."/>
            <person name="Wang C.C."/>
            <person name="Dunne R.L."/>
            <person name="Upcroft J.A."/>
            <person name="Upcroft P."/>
            <person name="White O."/>
            <person name="Salzberg S.L."/>
            <person name="Tang P."/>
            <person name="Chiu C.-H."/>
            <person name="Lee Y.-S."/>
            <person name="Embley T.M."/>
            <person name="Coombs G.H."/>
            <person name="Mottram J.C."/>
            <person name="Tachezy J."/>
            <person name="Fraser-Liggett C.M."/>
            <person name="Johnson P.J."/>
        </authorList>
    </citation>
    <scope>NUCLEOTIDE SEQUENCE [LARGE SCALE GENOMIC DNA]</scope>
    <source>
        <strain evidence="1">G3</strain>
    </source>
</reference>
<dbReference type="KEGG" id="tva:4769434"/>
<dbReference type="InParanoid" id="A2E783"/>